<comment type="caution">
    <text evidence="1">The sequence shown here is derived from an EMBL/GenBank/DDBJ whole genome shotgun (WGS) entry which is preliminary data.</text>
</comment>
<accession>A0AA47NVC2</accession>
<reference evidence="1" key="1">
    <citation type="journal article" date="2023" name="Front. Mar. Sci.">
        <title>A new Merluccius polli reference genome to investigate the effects of global change in West African waters.</title>
        <authorList>
            <person name="Mateo J.L."/>
            <person name="Blanco-Fernandez C."/>
            <person name="Garcia-Vazquez E."/>
            <person name="Machado-Schiaffino G."/>
        </authorList>
    </citation>
    <scope>NUCLEOTIDE SEQUENCE</scope>
    <source>
        <strain evidence="1">C29</strain>
        <tissue evidence="1">Fin</tissue>
    </source>
</reference>
<dbReference type="EMBL" id="JAOPHQ010004276">
    <property type="protein sequence ID" value="KAK0139996.1"/>
    <property type="molecule type" value="Genomic_DNA"/>
</dbReference>
<proteinExistence type="predicted"/>
<protein>
    <submittedName>
        <fullName evidence="1">Uncharacterized protein</fullName>
    </submittedName>
</protein>
<organism evidence="1 2">
    <name type="scientific">Merluccius polli</name>
    <name type="common">Benguela hake</name>
    <name type="synonym">Merluccius cadenati</name>
    <dbReference type="NCBI Taxonomy" id="89951"/>
    <lineage>
        <taxon>Eukaryota</taxon>
        <taxon>Metazoa</taxon>
        <taxon>Chordata</taxon>
        <taxon>Craniata</taxon>
        <taxon>Vertebrata</taxon>
        <taxon>Euteleostomi</taxon>
        <taxon>Actinopterygii</taxon>
        <taxon>Neopterygii</taxon>
        <taxon>Teleostei</taxon>
        <taxon>Neoteleostei</taxon>
        <taxon>Acanthomorphata</taxon>
        <taxon>Zeiogadaria</taxon>
        <taxon>Gadariae</taxon>
        <taxon>Gadiformes</taxon>
        <taxon>Gadoidei</taxon>
        <taxon>Merlucciidae</taxon>
        <taxon>Merluccius</taxon>
    </lineage>
</organism>
<evidence type="ECO:0000313" key="2">
    <source>
        <dbReference type="Proteomes" id="UP001174136"/>
    </source>
</evidence>
<dbReference type="Proteomes" id="UP001174136">
    <property type="component" value="Unassembled WGS sequence"/>
</dbReference>
<dbReference type="AlphaFoldDB" id="A0AA47NVC2"/>
<keyword evidence="2" id="KW-1185">Reference proteome</keyword>
<gene>
    <name evidence="1" type="ORF">N1851_023103</name>
</gene>
<evidence type="ECO:0000313" key="1">
    <source>
        <dbReference type="EMBL" id="KAK0139996.1"/>
    </source>
</evidence>
<sequence length="159" mass="18328">MRLPSHLLRFQRKNLDLSASYTIVEGVIERVKAMRTDEEFKVIFTKAERQAEAAGIEVPEEIPGQARRRKVPQKYNFGSKSATEDYQAQDLEEHYRGEKVFFSFLDRLSHELHRRFKGKNDTPTGSILSGLHCLTVSRHWKGKLDGQSCCICQTYVPVL</sequence>
<name>A0AA47NVC2_MERPO</name>